<name>A0A9D5BH06_PEA</name>
<evidence type="ECO:0000313" key="16">
    <source>
        <dbReference type="Proteomes" id="UP001058974"/>
    </source>
</evidence>
<dbReference type="InterPro" id="IPR011050">
    <property type="entry name" value="Pectin_lyase_fold/virulence"/>
</dbReference>
<comment type="catalytic activity">
    <reaction evidence="10 12">
        <text>[(1-&gt;4)-alpha-D-galacturonosyl methyl ester](n) + n H2O = [(1-&gt;4)-alpha-D-galacturonosyl](n) + n methanol + n H(+)</text>
        <dbReference type="Rhea" id="RHEA:22380"/>
        <dbReference type="Rhea" id="RHEA-COMP:14570"/>
        <dbReference type="Rhea" id="RHEA-COMP:14573"/>
        <dbReference type="ChEBI" id="CHEBI:15377"/>
        <dbReference type="ChEBI" id="CHEBI:15378"/>
        <dbReference type="ChEBI" id="CHEBI:17790"/>
        <dbReference type="ChEBI" id="CHEBI:140522"/>
        <dbReference type="ChEBI" id="CHEBI:140523"/>
        <dbReference type="EC" id="3.1.1.11"/>
    </reaction>
</comment>
<dbReference type="InterPro" id="IPR000070">
    <property type="entry name" value="Pectinesterase_cat"/>
</dbReference>
<sequence length="400" mass="46028">FCLLRSFATPIYIILYGFIHVYFKFKKKNYKMILMRTNFDVKFFIFLGFFLFISVSKSTHILKDDFEEWLSFNLENHKEETNLLQQNVDSKLREAESQKVIIRVNKNSQANFKTIKEALNSIPVPNTKRVIILIAAGVYREKIVIPETLPFITFSGDAMNRTVITWNDSYSTIGSDGHPLETFNSASVAVNADYFVAINIVFENTASYSKSKVEQAVALRISGNKSAFYHCEFYGVQDTLYDHKGLHYFKNCHIQGSVDFIFGFGRSLYEGCTLTSISKKLNYITAQKRSTLSLDSGFSFKNSYVKGIGEVYLGRPWGEYSRVIFSYTFMEKIVLPQGWDDKFGSDKRNITMLYYGEYKCSGPGSNFSGRVPWVRKLTDQEIRPFDGTHFIQGDTWLTTH</sequence>
<evidence type="ECO:0000313" key="15">
    <source>
        <dbReference type="EMBL" id="KAI5443519.1"/>
    </source>
</evidence>
<dbReference type="GO" id="GO:0030599">
    <property type="term" value="F:pectinesterase activity"/>
    <property type="evidence" value="ECO:0007669"/>
    <property type="project" value="UniProtKB-UniRule"/>
</dbReference>
<evidence type="ECO:0000256" key="12">
    <source>
        <dbReference type="RuleBase" id="RU000589"/>
    </source>
</evidence>
<evidence type="ECO:0000256" key="5">
    <source>
        <dbReference type="ARBA" id="ARBA00022512"/>
    </source>
</evidence>
<keyword evidence="6" id="KW-0964">Secreted</keyword>
<comment type="subcellular location">
    <subcellularLocation>
        <location evidence="1">Secreted</location>
        <location evidence="1">Cell wall</location>
    </subcellularLocation>
</comment>
<keyword evidence="9 12" id="KW-0063">Aspartyl esterase</keyword>
<feature type="domain" description="Pectinesterase catalytic" evidence="14">
    <location>
        <begin position="103"/>
        <end position="394"/>
    </location>
</feature>
<keyword evidence="13" id="KW-1133">Transmembrane helix</keyword>
<reference evidence="15 16" key="1">
    <citation type="journal article" date="2022" name="Nat. Genet.">
        <title>Improved pea reference genome and pan-genome highlight genomic features and evolutionary characteristics.</title>
        <authorList>
            <person name="Yang T."/>
            <person name="Liu R."/>
            <person name="Luo Y."/>
            <person name="Hu S."/>
            <person name="Wang D."/>
            <person name="Wang C."/>
            <person name="Pandey M.K."/>
            <person name="Ge S."/>
            <person name="Xu Q."/>
            <person name="Li N."/>
            <person name="Li G."/>
            <person name="Huang Y."/>
            <person name="Saxena R.K."/>
            <person name="Ji Y."/>
            <person name="Li M."/>
            <person name="Yan X."/>
            <person name="He Y."/>
            <person name="Liu Y."/>
            <person name="Wang X."/>
            <person name="Xiang C."/>
            <person name="Varshney R.K."/>
            <person name="Ding H."/>
            <person name="Gao S."/>
            <person name="Zong X."/>
        </authorList>
    </citation>
    <scope>NUCLEOTIDE SEQUENCE [LARGE SCALE GENOMIC DNA]</scope>
    <source>
        <strain evidence="15 16">cv. Zhongwan 6</strain>
    </source>
</reference>
<dbReference type="PANTHER" id="PTHR31321">
    <property type="entry name" value="ACYL-COA THIOESTER HYDROLASE YBHC-RELATED"/>
    <property type="match status" value="1"/>
</dbReference>
<evidence type="ECO:0000256" key="10">
    <source>
        <dbReference type="ARBA" id="ARBA00047928"/>
    </source>
</evidence>
<feature type="non-terminal residue" evidence="15">
    <location>
        <position position="1"/>
    </location>
</feature>
<feature type="active site" evidence="11">
    <location>
        <position position="259"/>
    </location>
</feature>
<dbReference type="SUPFAM" id="SSF51126">
    <property type="entry name" value="Pectin lyase-like"/>
    <property type="match status" value="1"/>
</dbReference>
<evidence type="ECO:0000256" key="11">
    <source>
        <dbReference type="PROSITE-ProRule" id="PRU10040"/>
    </source>
</evidence>
<dbReference type="Gramene" id="Psat01G0223900-T1">
    <property type="protein sequence ID" value="KAI5443519.1"/>
    <property type="gene ID" value="KIW84_012239"/>
</dbReference>
<dbReference type="InterPro" id="IPR033131">
    <property type="entry name" value="Pectinesterase_Asp_AS"/>
</dbReference>
<keyword evidence="7" id="KW-0732">Signal</keyword>
<dbReference type="EC" id="3.1.1.11" evidence="4 12"/>
<feature type="transmembrane region" description="Helical" evidence="13">
    <location>
        <begin position="6"/>
        <end position="23"/>
    </location>
</feature>
<keyword evidence="5" id="KW-0134">Cell wall</keyword>
<keyword evidence="13" id="KW-0472">Membrane</keyword>
<evidence type="ECO:0000256" key="2">
    <source>
        <dbReference type="ARBA" id="ARBA00005184"/>
    </source>
</evidence>
<dbReference type="Pfam" id="PF01095">
    <property type="entry name" value="Pectinesterase"/>
    <property type="match status" value="1"/>
</dbReference>
<comment type="similarity">
    <text evidence="3">Belongs to the pectinesterase family.</text>
</comment>
<dbReference type="GO" id="GO:0045490">
    <property type="term" value="P:pectin catabolic process"/>
    <property type="evidence" value="ECO:0007669"/>
    <property type="project" value="UniProtKB-UniRule"/>
</dbReference>
<evidence type="ECO:0000256" key="13">
    <source>
        <dbReference type="SAM" id="Phobius"/>
    </source>
</evidence>
<keyword evidence="16" id="KW-1185">Reference proteome</keyword>
<feature type="transmembrane region" description="Helical" evidence="13">
    <location>
        <begin position="43"/>
        <end position="62"/>
    </location>
</feature>
<comment type="pathway">
    <text evidence="2 12">Glycan metabolism; pectin degradation; 2-dehydro-3-deoxy-D-gluconate from pectin: step 1/5.</text>
</comment>
<organism evidence="15 16">
    <name type="scientific">Pisum sativum</name>
    <name type="common">Garden pea</name>
    <name type="synonym">Lathyrus oleraceus</name>
    <dbReference type="NCBI Taxonomy" id="3888"/>
    <lineage>
        <taxon>Eukaryota</taxon>
        <taxon>Viridiplantae</taxon>
        <taxon>Streptophyta</taxon>
        <taxon>Embryophyta</taxon>
        <taxon>Tracheophyta</taxon>
        <taxon>Spermatophyta</taxon>
        <taxon>Magnoliopsida</taxon>
        <taxon>eudicotyledons</taxon>
        <taxon>Gunneridae</taxon>
        <taxon>Pentapetalae</taxon>
        <taxon>rosids</taxon>
        <taxon>fabids</taxon>
        <taxon>Fabales</taxon>
        <taxon>Fabaceae</taxon>
        <taxon>Papilionoideae</taxon>
        <taxon>50 kb inversion clade</taxon>
        <taxon>NPAAA clade</taxon>
        <taxon>Hologalegina</taxon>
        <taxon>IRL clade</taxon>
        <taxon>Fabeae</taxon>
        <taxon>Lathyrus</taxon>
    </lineage>
</organism>
<dbReference type="PROSITE" id="PS00503">
    <property type="entry name" value="PECTINESTERASE_2"/>
    <property type="match status" value="1"/>
</dbReference>
<keyword evidence="13" id="KW-0812">Transmembrane</keyword>
<gene>
    <name evidence="15" type="ORF">KIW84_012239</name>
</gene>
<evidence type="ECO:0000256" key="7">
    <source>
        <dbReference type="ARBA" id="ARBA00022729"/>
    </source>
</evidence>
<dbReference type="FunFam" id="2.160.20.10:FF:000008">
    <property type="entry name" value="Pectinesterase"/>
    <property type="match status" value="1"/>
</dbReference>
<keyword evidence="8 12" id="KW-0378">Hydrolase</keyword>
<dbReference type="EMBL" id="JAMSHJ010000001">
    <property type="protein sequence ID" value="KAI5443519.1"/>
    <property type="molecule type" value="Genomic_DNA"/>
</dbReference>
<accession>A0A9D5BH06</accession>
<evidence type="ECO:0000256" key="8">
    <source>
        <dbReference type="ARBA" id="ARBA00022801"/>
    </source>
</evidence>
<protein>
    <recommendedName>
        <fullName evidence="4 12">Pectinesterase</fullName>
        <ecNumber evidence="4 12">3.1.1.11</ecNumber>
    </recommendedName>
</protein>
<dbReference type="GO" id="GO:0042545">
    <property type="term" value="P:cell wall modification"/>
    <property type="evidence" value="ECO:0007669"/>
    <property type="project" value="UniProtKB-UniRule"/>
</dbReference>
<evidence type="ECO:0000256" key="3">
    <source>
        <dbReference type="ARBA" id="ARBA00008891"/>
    </source>
</evidence>
<evidence type="ECO:0000256" key="6">
    <source>
        <dbReference type="ARBA" id="ARBA00022525"/>
    </source>
</evidence>
<evidence type="ECO:0000256" key="1">
    <source>
        <dbReference type="ARBA" id="ARBA00004191"/>
    </source>
</evidence>
<dbReference type="InterPro" id="IPR012334">
    <property type="entry name" value="Pectin_lyas_fold"/>
</dbReference>
<dbReference type="PANTHER" id="PTHR31321:SF81">
    <property type="entry name" value="PECTINESTERASE"/>
    <property type="match status" value="1"/>
</dbReference>
<proteinExistence type="inferred from homology"/>
<evidence type="ECO:0000256" key="9">
    <source>
        <dbReference type="ARBA" id="ARBA00023085"/>
    </source>
</evidence>
<dbReference type="Proteomes" id="UP001058974">
    <property type="component" value="Chromosome 1"/>
</dbReference>
<evidence type="ECO:0000259" key="14">
    <source>
        <dbReference type="Pfam" id="PF01095"/>
    </source>
</evidence>
<dbReference type="AlphaFoldDB" id="A0A9D5BH06"/>
<comment type="caution">
    <text evidence="15">The sequence shown here is derived from an EMBL/GenBank/DDBJ whole genome shotgun (WGS) entry which is preliminary data.</text>
</comment>
<dbReference type="Gene3D" id="2.160.20.10">
    <property type="entry name" value="Single-stranded right-handed beta-helix, Pectin lyase-like"/>
    <property type="match status" value="1"/>
</dbReference>
<evidence type="ECO:0000256" key="4">
    <source>
        <dbReference type="ARBA" id="ARBA00013229"/>
    </source>
</evidence>